<feature type="non-terminal residue" evidence="2">
    <location>
        <position position="1"/>
    </location>
</feature>
<reference evidence="2" key="1">
    <citation type="submission" date="2022-08" db="EMBL/GenBank/DDBJ databases">
        <authorList>
            <consortium name="DOE Joint Genome Institute"/>
            <person name="Min B."/>
            <person name="Riley R."/>
            <person name="Sierra-Patev S."/>
            <person name="Naranjo-Ortiz M."/>
            <person name="Looney B."/>
            <person name="Konkel Z."/>
            <person name="Slot J.C."/>
            <person name="Sakamoto Y."/>
            <person name="Steenwyk J.L."/>
            <person name="Rokas A."/>
            <person name="Carro J."/>
            <person name="Camarero S."/>
            <person name="Ferreira P."/>
            <person name="Molpeceres G."/>
            <person name="Ruiz-Duenas F.J."/>
            <person name="Serrano A."/>
            <person name="Henrissat B."/>
            <person name="Drula E."/>
            <person name="Hughes K.W."/>
            <person name="Mata J.L."/>
            <person name="Ishikawa N.K."/>
            <person name="Vargas-Isla R."/>
            <person name="Ushijima S."/>
            <person name="Smith C.A."/>
            <person name="Ahrendt S."/>
            <person name="Andreopoulos W."/>
            <person name="He G."/>
            <person name="Labutti K."/>
            <person name="Lipzen A."/>
            <person name="Ng V."/>
            <person name="Sandor L."/>
            <person name="Barry K."/>
            <person name="Martinez A.T."/>
            <person name="Xiao Y."/>
            <person name="Gibbons J.G."/>
            <person name="Terashima K."/>
            <person name="Hibbett D.S."/>
            <person name="Grigoriev I.V."/>
        </authorList>
    </citation>
    <scope>NUCLEOTIDE SEQUENCE</scope>
    <source>
        <strain evidence="2">TFB9207</strain>
    </source>
</reference>
<dbReference type="EMBL" id="MU808188">
    <property type="protein sequence ID" value="KAJ3830821.1"/>
    <property type="molecule type" value="Genomic_DNA"/>
</dbReference>
<keyword evidence="3" id="KW-1185">Reference proteome</keyword>
<comment type="caution">
    <text evidence="2">The sequence shown here is derived from an EMBL/GenBank/DDBJ whole genome shotgun (WGS) entry which is preliminary data.</text>
</comment>
<accession>A0AA38U204</accession>
<sequence length="264" mass="29756">CPDPKPGWSRATRREHYKRQLLELVKAEVVKLLEEHEEKISSLAETHSVSVEVVKRMFSVASDYKHKRAAGRMQTLIHIKAQEINANRPVGSKLKAPEIREEVKKDKALLALSDEKLEEARREVEEKRLLSLKGARPSIASTGKDFAATSEQLKQEFEYLHLRTSAVGFGILAPASRDDRGQPIWFVAGSKSTDFIRKYLNTTMWDLAGNLELWANTNKLEKPKTVAELQANIGAAIAAGLRKMFQAQGTQRYPPILMHFEAAQ</sequence>
<protein>
    <submittedName>
        <fullName evidence="2">Uncharacterized protein</fullName>
    </submittedName>
</protein>
<name>A0AA38U204_9AGAR</name>
<gene>
    <name evidence="2" type="ORF">F5878DRAFT_648189</name>
</gene>
<feature type="coiled-coil region" evidence="1">
    <location>
        <begin position="103"/>
        <end position="130"/>
    </location>
</feature>
<evidence type="ECO:0000256" key="1">
    <source>
        <dbReference type="SAM" id="Coils"/>
    </source>
</evidence>
<dbReference type="AlphaFoldDB" id="A0AA38U204"/>
<dbReference type="Proteomes" id="UP001163846">
    <property type="component" value="Unassembled WGS sequence"/>
</dbReference>
<feature type="non-terminal residue" evidence="2">
    <location>
        <position position="264"/>
    </location>
</feature>
<organism evidence="2 3">
    <name type="scientific">Lentinula raphanica</name>
    <dbReference type="NCBI Taxonomy" id="153919"/>
    <lineage>
        <taxon>Eukaryota</taxon>
        <taxon>Fungi</taxon>
        <taxon>Dikarya</taxon>
        <taxon>Basidiomycota</taxon>
        <taxon>Agaricomycotina</taxon>
        <taxon>Agaricomycetes</taxon>
        <taxon>Agaricomycetidae</taxon>
        <taxon>Agaricales</taxon>
        <taxon>Marasmiineae</taxon>
        <taxon>Omphalotaceae</taxon>
        <taxon>Lentinula</taxon>
    </lineage>
</organism>
<keyword evidence="1" id="KW-0175">Coiled coil</keyword>
<proteinExistence type="predicted"/>
<evidence type="ECO:0000313" key="2">
    <source>
        <dbReference type="EMBL" id="KAJ3830821.1"/>
    </source>
</evidence>
<evidence type="ECO:0000313" key="3">
    <source>
        <dbReference type="Proteomes" id="UP001163846"/>
    </source>
</evidence>